<sequence>MGCYRIRAIFDPSPPVALLTPSSSYPQLASASHLCTFVFAPGPARSTRASDKPELVQCSSDPLFPPFGSPSVHSANPSQLQSSRVLYQSTRNTSHAPPSPRTVPASHPLGISPLSGFVLALLDPSASASAQPRLSIQLSEHLPRPSTPSRQRAALCLPPSPPPVPLSCSSLTSRTYRSHVSRSSESHML</sequence>
<evidence type="ECO:0000313" key="2">
    <source>
        <dbReference type="EMBL" id="OSC96833.1"/>
    </source>
</evidence>
<feature type="region of interest" description="Disordered" evidence="1">
    <location>
        <begin position="88"/>
        <end position="107"/>
    </location>
</feature>
<gene>
    <name evidence="2" type="ORF">PYCCODRAFT_1216481</name>
</gene>
<dbReference type="EMBL" id="KZ084164">
    <property type="protein sequence ID" value="OSC96833.1"/>
    <property type="molecule type" value="Genomic_DNA"/>
</dbReference>
<protein>
    <submittedName>
        <fullName evidence="2">Uncharacterized protein</fullName>
    </submittedName>
</protein>
<proteinExistence type="predicted"/>
<accession>A0A1Y2I859</accession>
<evidence type="ECO:0000313" key="3">
    <source>
        <dbReference type="Proteomes" id="UP000193067"/>
    </source>
</evidence>
<dbReference type="AlphaFoldDB" id="A0A1Y2I859"/>
<name>A0A1Y2I859_TRAC3</name>
<feature type="region of interest" description="Disordered" evidence="1">
    <location>
        <begin position="167"/>
        <end position="189"/>
    </location>
</feature>
<evidence type="ECO:0000256" key="1">
    <source>
        <dbReference type="SAM" id="MobiDB-lite"/>
    </source>
</evidence>
<reference evidence="2 3" key="1">
    <citation type="journal article" date="2015" name="Biotechnol. Biofuels">
        <title>Enhanced degradation of softwood versus hardwood by the white-rot fungus Pycnoporus coccineus.</title>
        <authorList>
            <person name="Couturier M."/>
            <person name="Navarro D."/>
            <person name="Chevret D."/>
            <person name="Henrissat B."/>
            <person name="Piumi F."/>
            <person name="Ruiz-Duenas F.J."/>
            <person name="Martinez A.T."/>
            <person name="Grigoriev I.V."/>
            <person name="Riley R."/>
            <person name="Lipzen A."/>
            <person name="Berrin J.G."/>
            <person name="Master E.R."/>
            <person name="Rosso M.N."/>
        </authorList>
    </citation>
    <scope>NUCLEOTIDE SEQUENCE [LARGE SCALE GENOMIC DNA]</scope>
    <source>
        <strain evidence="2 3">BRFM310</strain>
    </source>
</reference>
<dbReference type="Proteomes" id="UP000193067">
    <property type="component" value="Unassembled WGS sequence"/>
</dbReference>
<organism evidence="2 3">
    <name type="scientific">Trametes coccinea (strain BRFM310)</name>
    <name type="common">Pycnoporus coccineus</name>
    <dbReference type="NCBI Taxonomy" id="1353009"/>
    <lineage>
        <taxon>Eukaryota</taxon>
        <taxon>Fungi</taxon>
        <taxon>Dikarya</taxon>
        <taxon>Basidiomycota</taxon>
        <taxon>Agaricomycotina</taxon>
        <taxon>Agaricomycetes</taxon>
        <taxon>Polyporales</taxon>
        <taxon>Polyporaceae</taxon>
        <taxon>Trametes</taxon>
    </lineage>
</organism>
<keyword evidence="3" id="KW-1185">Reference proteome</keyword>